<keyword evidence="5" id="KW-1133">Transmembrane helix</keyword>
<dbReference type="InterPro" id="IPR036770">
    <property type="entry name" value="Ankyrin_rpt-contain_sf"/>
</dbReference>
<dbReference type="STRING" id="1246581.A0A2H9TG80"/>
<evidence type="ECO:0000256" key="3">
    <source>
        <dbReference type="ARBA" id="ARBA00023043"/>
    </source>
</evidence>
<comment type="caution">
    <text evidence="6">The sequence shown here is derived from an EMBL/GenBank/DDBJ whole genome shotgun (WGS) entry which is preliminary data.</text>
</comment>
<dbReference type="EMBL" id="MTSL01000206">
    <property type="protein sequence ID" value="PJF16788.1"/>
    <property type="molecule type" value="Genomic_DNA"/>
</dbReference>
<feature type="repeat" description="ANK" evidence="4">
    <location>
        <begin position="121"/>
        <end position="153"/>
    </location>
</feature>
<keyword evidence="7" id="KW-1185">Reference proteome</keyword>
<accession>A0A2H9TG80</accession>
<protein>
    <recommendedName>
        <fullName evidence="1">protein S-acyltransferase</fullName>
        <ecNumber evidence="1">2.3.1.225</ecNumber>
    </recommendedName>
</protein>
<feature type="repeat" description="ANK" evidence="4">
    <location>
        <begin position="187"/>
        <end position="219"/>
    </location>
</feature>
<dbReference type="PANTHER" id="PTHR24161">
    <property type="entry name" value="ANK_REP_REGION DOMAIN-CONTAINING PROTEIN-RELATED"/>
    <property type="match status" value="1"/>
</dbReference>
<dbReference type="EC" id="2.3.1.225" evidence="1"/>
<dbReference type="Gene3D" id="1.25.40.20">
    <property type="entry name" value="Ankyrin repeat-containing domain"/>
    <property type="match status" value="1"/>
</dbReference>
<dbReference type="PROSITE" id="PS50297">
    <property type="entry name" value="ANK_REP_REGION"/>
    <property type="match status" value="5"/>
</dbReference>
<evidence type="ECO:0000256" key="1">
    <source>
        <dbReference type="ARBA" id="ARBA00012210"/>
    </source>
</evidence>
<feature type="transmembrane region" description="Helical" evidence="5">
    <location>
        <begin position="423"/>
        <end position="448"/>
    </location>
</feature>
<keyword evidence="6" id="KW-0808">Transferase</keyword>
<evidence type="ECO:0000256" key="2">
    <source>
        <dbReference type="ARBA" id="ARBA00022737"/>
    </source>
</evidence>
<feature type="repeat" description="ANK" evidence="4">
    <location>
        <begin position="88"/>
        <end position="120"/>
    </location>
</feature>
<feature type="transmembrane region" description="Helical" evidence="5">
    <location>
        <begin position="354"/>
        <end position="372"/>
    </location>
</feature>
<dbReference type="Proteomes" id="UP000240830">
    <property type="component" value="Unassembled WGS sequence"/>
</dbReference>
<dbReference type="InterPro" id="IPR002110">
    <property type="entry name" value="Ankyrin_rpt"/>
</dbReference>
<keyword evidence="5" id="KW-0812">Transmembrane</keyword>
<evidence type="ECO:0000313" key="7">
    <source>
        <dbReference type="Proteomes" id="UP000240830"/>
    </source>
</evidence>
<dbReference type="SUPFAM" id="SSF48403">
    <property type="entry name" value="Ankyrin repeat"/>
    <property type="match status" value="1"/>
</dbReference>
<sequence length="704" mass="78683">MVTAPVCEPPTVAPVEPQEDKMNIWTASQVGDLFRVQVLVTEQPDLVHAPSPNDQIPPLHWAALNDRTSILRYLLEKGAVVNSLGGEQWSTALHWATTKGHIDAMSTLVTFGADLALRDQPGYTALHLAAQHGQTLAVLYLLALGVDVEERDGFGRTALLWATFRGHVETVQVLLQDGANPDSMDNGGTTVLHWAVIKGHYEIIRLLFKYRADPSVKDAEGKTAADWAKQKDHYKWFSILLIEFGRKNLLKDLAPLNINYWRPARGRAKFIMGKIVPCIVYPLYSLVLWTVSPWVLALGIVIAIFMVYDKYIRTLFFPSINPTETGMVFAYQAVMIPPLFLLDIFVLYPATPSHYLLHLFWTATVLSSVYFLRRVNQTDPGILRPPLTIADRHQLILELTLPIADVTAGSFCIMSNRLCRQAILAPFVFVCMVEKCTFILWVGFLLVVQTWQIAKNQTTNEVSNWYRLEYFNPDTTVPAEDHEHGPKCSHGTKLKNPFDRGTLLNCTEFCLGASDTAYYEMHVLPVTKVPEAILAASPSLKTALLNEKPNTHITPPIRTLWKTKQANCSMDELAAKDDEERPQEPLRSILSNEMMMDKQGGLVTRPEATPPPPVMQSNEEVRINRSALASLASSVDSVGTPTIYTGEEMPFSMSPEDYTIGPAIGICADAILNFRLWLLCNCLPHDLCAAQHDRGRKNDRLGSL</sequence>
<keyword evidence="3 4" id="KW-0040">ANK repeat</keyword>
<name>A0A2H9TG80_9FUNG</name>
<dbReference type="OrthoDB" id="6781668at2759"/>
<dbReference type="SMART" id="SM00248">
    <property type="entry name" value="ANK"/>
    <property type="match status" value="5"/>
</dbReference>
<evidence type="ECO:0000256" key="5">
    <source>
        <dbReference type="SAM" id="Phobius"/>
    </source>
</evidence>
<proteinExistence type="predicted"/>
<feature type="transmembrane region" description="Helical" evidence="5">
    <location>
        <begin position="286"/>
        <end position="308"/>
    </location>
</feature>
<dbReference type="AlphaFoldDB" id="A0A2H9TG80"/>
<reference evidence="6 7" key="1">
    <citation type="submission" date="2016-10" db="EMBL/GenBank/DDBJ databases">
        <title>The genome of Paramicrosporidium saccamoebae is the missing link in understanding Cryptomycota and Microsporidia evolution.</title>
        <authorList>
            <person name="Quandt C.A."/>
            <person name="Beaudet D."/>
            <person name="Corsaro D."/>
            <person name="Michel R."/>
            <person name="Corradi N."/>
            <person name="James T."/>
        </authorList>
    </citation>
    <scope>NUCLEOTIDE SEQUENCE [LARGE SCALE GENOMIC DNA]</scope>
    <source>
        <strain evidence="6 7">KSL3</strain>
    </source>
</reference>
<keyword evidence="5" id="KW-0472">Membrane</keyword>
<feature type="repeat" description="ANK" evidence="4">
    <location>
        <begin position="154"/>
        <end position="186"/>
    </location>
</feature>
<gene>
    <name evidence="6" type="ORF">PSACC_03387</name>
</gene>
<dbReference type="Pfam" id="PF12796">
    <property type="entry name" value="Ank_2"/>
    <property type="match status" value="2"/>
</dbReference>
<evidence type="ECO:0000313" key="6">
    <source>
        <dbReference type="EMBL" id="PJF16788.1"/>
    </source>
</evidence>
<dbReference type="PROSITE" id="PS50088">
    <property type="entry name" value="ANK_REPEAT"/>
    <property type="match status" value="5"/>
</dbReference>
<dbReference type="PANTHER" id="PTHR24161:SF85">
    <property type="entry name" value="PALMITOYLTRANSFERASE HIP14"/>
    <property type="match status" value="1"/>
</dbReference>
<feature type="transmembrane region" description="Helical" evidence="5">
    <location>
        <begin position="328"/>
        <end position="348"/>
    </location>
</feature>
<organism evidence="6 7">
    <name type="scientific">Paramicrosporidium saccamoebae</name>
    <dbReference type="NCBI Taxonomy" id="1246581"/>
    <lineage>
        <taxon>Eukaryota</taxon>
        <taxon>Fungi</taxon>
        <taxon>Fungi incertae sedis</taxon>
        <taxon>Cryptomycota</taxon>
        <taxon>Cryptomycota incertae sedis</taxon>
        <taxon>Paramicrosporidium</taxon>
    </lineage>
</organism>
<dbReference type="GO" id="GO:0019706">
    <property type="term" value="F:protein-cysteine S-palmitoyltransferase activity"/>
    <property type="evidence" value="ECO:0007669"/>
    <property type="project" value="UniProtKB-EC"/>
</dbReference>
<evidence type="ECO:0000256" key="4">
    <source>
        <dbReference type="PROSITE-ProRule" id="PRU00023"/>
    </source>
</evidence>
<feature type="repeat" description="ANK" evidence="4">
    <location>
        <begin position="54"/>
        <end position="86"/>
    </location>
</feature>
<keyword evidence="2" id="KW-0677">Repeat</keyword>